<comment type="cofactor">
    <cofactor evidence="2">
        <name>Mg(2+)</name>
        <dbReference type="ChEBI" id="CHEBI:18420"/>
    </cofactor>
</comment>
<evidence type="ECO:0000259" key="23">
    <source>
        <dbReference type="PROSITE" id="PS52020"/>
    </source>
</evidence>
<sequence length="286" mass="33323">MANSTVRRFCFTWNNPTELDFALCSEFIKKYCKYGIVGKEIAPTTGTLHLQGFCNLQKPMRFSTIKQRLDNRIHLEKANGSDEENQKYCSKSGDFFEEGSPGFPGRRTDLESLVSSIKNREVTTLKGVAEMHGACFIKYHRGIQAYMQQMVPIQPRDFKTEVYFYWGPPGTGKSRRAAEEARTRFPNNPDTGRDEVYYKPRGLWWDGYEQQKAVVIDDFYGWIKYDEMLKICDRYPYKVQIKGGFQEFKAEAIWITSNVSIDLLYRFTGYDPAALQRRMTCIDYMD</sequence>
<dbReference type="GO" id="GO:0016779">
    <property type="term" value="F:nucleotidyltransferase activity"/>
    <property type="evidence" value="ECO:0007669"/>
    <property type="project" value="UniProtKB-KW"/>
</dbReference>
<keyword evidence="14" id="KW-0378">Hydrolase</keyword>
<evidence type="ECO:0000256" key="20">
    <source>
        <dbReference type="ARBA" id="ARBA00030754"/>
    </source>
</evidence>
<organism evidence="24 25">
    <name type="scientific">Bat faeces associated cyclovirus 4</name>
    <dbReference type="NCBI Taxonomy" id="2050587"/>
    <lineage>
        <taxon>Viruses</taxon>
        <taxon>Monodnaviria</taxon>
        <taxon>Shotokuvirae</taxon>
        <taxon>Cressdnaviricota</taxon>
        <taxon>Arfiviricetes</taxon>
        <taxon>Cirlivirales</taxon>
        <taxon>Circoviridae</taxon>
        <taxon>Cyclovirus</taxon>
        <taxon>Cyclovirus sismis</taxon>
    </lineage>
</organism>
<dbReference type="RefSeq" id="YP_009506289.1">
    <property type="nucleotide sequence ID" value="NC_038395.1"/>
</dbReference>
<keyword evidence="12" id="KW-0547">Nucleotide-binding</keyword>
<dbReference type="Pfam" id="PF00910">
    <property type="entry name" value="RNA_helicase"/>
    <property type="match status" value="1"/>
</dbReference>
<evidence type="ECO:0000256" key="11">
    <source>
        <dbReference type="ARBA" id="ARBA00022723"/>
    </source>
</evidence>
<comment type="similarity">
    <text evidence="4">Belongs to the nanoviruses/circoviruses replication-associated protein family.</text>
</comment>
<dbReference type="GO" id="GO:0005524">
    <property type="term" value="F:ATP binding"/>
    <property type="evidence" value="ECO:0007669"/>
    <property type="project" value="UniProtKB-KW"/>
</dbReference>
<name>G1D7G8_9CIRC</name>
<keyword evidence="18" id="KW-0238">DNA-binding</keyword>
<dbReference type="Pfam" id="PF02407">
    <property type="entry name" value="Viral_Rep"/>
    <property type="match status" value="1"/>
</dbReference>
<dbReference type="GO" id="GO:0003677">
    <property type="term" value="F:DNA binding"/>
    <property type="evidence" value="ECO:0007669"/>
    <property type="project" value="UniProtKB-KW"/>
</dbReference>
<dbReference type="InterPro" id="IPR000605">
    <property type="entry name" value="Helicase_SF3_ssDNA/RNA_vir"/>
</dbReference>
<evidence type="ECO:0000256" key="10">
    <source>
        <dbReference type="ARBA" id="ARBA00022722"/>
    </source>
</evidence>
<dbReference type="InterPro" id="IPR027417">
    <property type="entry name" value="P-loop_NTPase"/>
</dbReference>
<dbReference type="InterPro" id="IPR049912">
    <property type="entry name" value="CRESS_DNA_REP"/>
</dbReference>
<keyword evidence="17" id="KW-0190">Covalent protein-DNA linkage</keyword>
<keyword evidence="15" id="KW-0347">Helicase</keyword>
<keyword evidence="6" id="KW-1048">Host nucleus</keyword>
<evidence type="ECO:0000256" key="1">
    <source>
        <dbReference type="ARBA" id="ARBA00001936"/>
    </source>
</evidence>
<comment type="catalytic activity">
    <reaction evidence="22">
        <text>ATP + H2O = ADP + phosphate + H(+)</text>
        <dbReference type="Rhea" id="RHEA:13065"/>
        <dbReference type="ChEBI" id="CHEBI:15377"/>
        <dbReference type="ChEBI" id="CHEBI:15378"/>
        <dbReference type="ChEBI" id="CHEBI:30616"/>
        <dbReference type="ChEBI" id="CHEBI:43474"/>
        <dbReference type="ChEBI" id="CHEBI:456216"/>
    </reaction>
</comment>
<evidence type="ECO:0000256" key="14">
    <source>
        <dbReference type="ARBA" id="ARBA00022801"/>
    </source>
</evidence>
<dbReference type="GO" id="GO:0004519">
    <property type="term" value="F:endonuclease activity"/>
    <property type="evidence" value="ECO:0007669"/>
    <property type="project" value="UniProtKB-KW"/>
</dbReference>
<keyword evidence="16" id="KW-0067">ATP-binding</keyword>
<reference evidence="24 25" key="1">
    <citation type="journal article" date="2011" name="J. Gen. Virol.">
        <title>Genetic diversity of novel circular ssDNA viruses in bats in China.</title>
        <authorList>
            <person name="Ge X."/>
            <person name="Li J."/>
            <person name="Peng C."/>
            <person name="Wu L."/>
            <person name="Yang X."/>
            <person name="Wu Y."/>
            <person name="Zhang Y."/>
            <person name="Shi Z."/>
        </authorList>
    </citation>
    <scope>NUCLEOTIDE SEQUENCE [LARGE SCALE GENOMIC DNA]</scope>
    <source>
        <strain evidence="24">YN-BtCV-5</strain>
    </source>
</reference>
<evidence type="ECO:0000256" key="22">
    <source>
        <dbReference type="ARBA" id="ARBA00049360"/>
    </source>
</evidence>
<keyword evidence="13" id="KW-0255">Endonuclease</keyword>
<dbReference type="GO" id="GO:0003723">
    <property type="term" value="F:RNA binding"/>
    <property type="evidence" value="ECO:0007669"/>
    <property type="project" value="InterPro"/>
</dbReference>
<evidence type="ECO:0000256" key="6">
    <source>
        <dbReference type="ARBA" id="ARBA00022562"/>
    </source>
</evidence>
<evidence type="ECO:0000256" key="5">
    <source>
        <dbReference type="ARBA" id="ARBA00014531"/>
    </source>
</evidence>
<keyword evidence="11" id="KW-0479">Metal-binding</keyword>
<dbReference type="OrthoDB" id="9195at10239"/>
<evidence type="ECO:0000256" key="18">
    <source>
        <dbReference type="ARBA" id="ARBA00023125"/>
    </source>
</evidence>
<keyword evidence="9" id="KW-0235">DNA replication</keyword>
<evidence type="ECO:0000256" key="19">
    <source>
        <dbReference type="ARBA" id="ARBA00023268"/>
    </source>
</evidence>
<dbReference type="Gene3D" id="3.40.50.300">
    <property type="entry name" value="P-loop containing nucleotide triphosphate hydrolases"/>
    <property type="match status" value="1"/>
</dbReference>
<dbReference type="SMR" id="G1D7G8"/>
<keyword evidence="8" id="KW-0548">Nucleotidyltransferase</keyword>
<evidence type="ECO:0000256" key="16">
    <source>
        <dbReference type="ARBA" id="ARBA00022840"/>
    </source>
</evidence>
<dbReference type="Proteomes" id="UP000103398">
    <property type="component" value="Segment"/>
</dbReference>
<keyword evidence="19" id="KW-0511">Multifunctional enzyme</keyword>
<dbReference type="GO" id="GO:0016787">
    <property type="term" value="F:hydrolase activity"/>
    <property type="evidence" value="ECO:0007669"/>
    <property type="project" value="UniProtKB-KW"/>
</dbReference>
<evidence type="ECO:0000256" key="9">
    <source>
        <dbReference type="ARBA" id="ARBA00022705"/>
    </source>
</evidence>
<comment type="cofactor">
    <cofactor evidence="1">
        <name>Mn(2+)</name>
        <dbReference type="ChEBI" id="CHEBI:29035"/>
    </cofactor>
</comment>
<dbReference type="SUPFAM" id="SSF52540">
    <property type="entry name" value="P-loop containing nucleoside triphosphate hydrolases"/>
    <property type="match status" value="1"/>
</dbReference>
<protein>
    <recommendedName>
        <fullName evidence="5">Replication-associated protein</fullName>
    </recommendedName>
    <alternativeName>
        <fullName evidence="20">ATP-dependent helicase Rep</fullName>
    </alternativeName>
    <alternativeName>
        <fullName evidence="21">RepP</fullName>
    </alternativeName>
</protein>
<dbReference type="GO" id="GO:0042025">
    <property type="term" value="C:host cell nucleus"/>
    <property type="evidence" value="ECO:0007669"/>
    <property type="project" value="UniProtKB-SubCell"/>
</dbReference>
<proteinExistence type="inferred from homology"/>
<evidence type="ECO:0000313" key="24">
    <source>
        <dbReference type="EMBL" id="AEL87792.1"/>
    </source>
</evidence>
<dbReference type="GO" id="GO:0046872">
    <property type="term" value="F:metal ion binding"/>
    <property type="evidence" value="ECO:0007669"/>
    <property type="project" value="UniProtKB-KW"/>
</dbReference>
<evidence type="ECO:0000256" key="4">
    <source>
        <dbReference type="ARBA" id="ARBA00008545"/>
    </source>
</evidence>
<keyword evidence="10" id="KW-0540">Nuclease</keyword>
<dbReference type="PROSITE" id="PS52020">
    <property type="entry name" value="CRESS_DNA_REP"/>
    <property type="match status" value="1"/>
</dbReference>
<evidence type="ECO:0000256" key="8">
    <source>
        <dbReference type="ARBA" id="ARBA00022695"/>
    </source>
</evidence>
<dbReference type="EMBL" id="JF938082">
    <property type="protein sequence ID" value="AEL87792.1"/>
    <property type="molecule type" value="Genomic_DNA"/>
</dbReference>
<dbReference type="KEGG" id="vg:37617114"/>
<accession>G1D7G8</accession>
<keyword evidence="25" id="KW-1185">Reference proteome</keyword>
<evidence type="ECO:0000256" key="17">
    <source>
        <dbReference type="ARBA" id="ARBA00023124"/>
    </source>
</evidence>
<comment type="subcellular location">
    <subcellularLocation>
        <location evidence="3">Host nucleus</location>
    </subcellularLocation>
</comment>
<dbReference type="GO" id="GO:0006260">
    <property type="term" value="P:DNA replication"/>
    <property type="evidence" value="ECO:0007669"/>
    <property type="project" value="UniProtKB-KW"/>
</dbReference>
<evidence type="ECO:0000256" key="7">
    <source>
        <dbReference type="ARBA" id="ARBA00022679"/>
    </source>
</evidence>
<dbReference type="GO" id="GO:0003724">
    <property type="term" value="F:RNA helicase activity"/>
    <property type="evidence" value="ECO:0007669"/>
    <property type="project" value="InterPro"/>
</dbReference>
<dbReference type="GeneID" id="37617114"/>
<dbReference type="Gene3D" id="3.40.1310.20">
    <property type="match status" value="1"/>
</dbReference>
<evidence type="ECO:0000256" key="13">
    <source>
        <dbReference type="ARBA" id="ARBA00022759"/>
    </source>
</evidence>
<keyword evidence="7" id="KW-0808">Transferase</keyword>
<evidence type="ECO:0000313" key="25">
    <source>
        <dbReference type="Proteomes" id="UP000103398"/>
    </source>
</evidence>
<evidence type="ECO:0000256" key="3">
    <source>
        <dbReference type="ARBA" id="ARBA00004147"/>
    </source>
</evidence>
<feature type="domain" description="CRESS-DNA virus Rep endonuclease" evidence="23">
    <location>
        <begin position="3"/>
        <end position="101"/>
    </location>
</feature>
<evidence type="ECO:0000256" key="21">
    <source>
        <dbReference type="ARBA" id="ARBA00032243"/>
    </source>
</evidence>
<evidence type="ECO:0000256" key="15">
    <source>
        <dbReference type="ARBA" id="ARBA00022806"/>
    </source>
</evidence>
<evidence type="ECO:0000256" key="2">
    <source>
        <dbReference type="ARBA" id="ARBA00001946"/>
    </source>
</evidence>
<evidence type="ECO:0000256" key="12">
    <source>
        <dbReference type="ARBA" id="ARBA00022741"/>
    </source>
</evidence>